<evidence type="ECO:0000313" key="2">
    <source>
        <dbReference type="Proteomes" id="UP000201263"/>
    </source>
</evidence>
<organism evidence="1 2">
    <name type="scientific">Citrobacter phage Miller</name>
    <dbReference type="NCBI Taxonomy" id="1527524"/>
    <lineage>
        <taxon>Viruses</taxon>
        <taxon>Duplodnaviria</taxon>
        <taxon>Heunggongvirae</taxon>
        <taxon>Uroviricota</taxon>
        <taxon>Caudoviricetes</taxon>
        <taxon>Pantevenvirales</taxon>
        <taxon>Straboviridae</taxon>
        <taxon>Pseudotevenvirus</taxon>
        <taxon>Pseudotevenvirus miller</taxon>
    </lineage>
</organism>
<dbReference type="Proteomes" id="UP000201263">
    <property type="component" value="Segment"/>
</dbReference>
<dbReference type="KEGG" id="vg:22113559"/>
<sequence>MRYGKKDYVLIVGQQYVKRDFFGELFLSNNPELMYSFETEEDAYIAKNNSRNADIRNFARVYERNTLITYEACDQ</sequence>
<accession>A0A076YI03</accession>
<reference evidence="1 2" key="1">
    <citation type="submission" date="2014-07" db="EMBL/GenBank/DDBJ databases">
        <title>Complete Genome of Citrobacter freundii Myophage Miller.</title>
        <authorList>
            <person name="Hwang K."/>
            <person name="Luna A.J."/>
            <person name="Hernandez A.C."/>
            <person name="Everett G.F.K."/>
        </authorList>
    </citation>
    <scope>NUCLEOTIDE SEQUENCE [LARGE SCALE GENOMIC DNA]</scope>
</reference>
<protein>
    <submittedName>
        <fullName evidence="1">Uncharacterized protein</fullName>
    </submittedName>
</protein>
<evidence type="ECO:0000313" key="1">
    <source>
        <dbReference type="EMBL" id="AIK68023.1"/>
    </source>
</evidence>
<proteinExistence type="predicted"/>
<name>A0A076YI03_9CAUD</name>
<dbReference type="RefSeq" id="YP_009097689.1">
    <property type="nucleotide sequence ID" value="NC_025414.1"/>
</dbReference>
<dbReference type="GeneID" id="22113559"/>
<dbReference type="EMBL" id="KM236237">
    <property type="protein sequence ID" value="AIK68023.1"/>
    <property type="molecule type" value="Genomic_DNA"/>
</dbReference>
<keyword evidence="2" id="KW-1185">Reference proteome</keyword>
<gene>
    <name evidence="1" type="ORF">CPTMiller_0087</name>
</gene>